<dbReference type="OrthoDB" id="4250245at2"/>
<evidence type="ECO:0000313" key="11">
    <source>
        <dbReference type="EMBL" id="KEJ93738.1"/>
    </source>
</evidence>
<evidence type="ECO:0000256" key="4">
    <source>
        <dbReference type="ARBA" id="ARBA00022519"/>
    </source>
</evidence>
<reference evidence="11 12" key="1">
    <citation type="submission" date="2014-01" db="EMBL/GenBank/DDBJ databases">
        <title>Sulfitobacter sp. H3 (MCCC 1A00686) Genome Sequencing.</title>
        <authorList>
            <person name="Lai Q."/>
            <person name="Hong Z."/>
        </authorList>
    </citation>
    <scope>NUCLEOTIDE SEQUENCE [LARGE SCALE GENOMIC DNA]</scope>
    <source>
        <strain evidence="11 12">H3</strain>
    </source>
</reference>
<feature type="transmembrane region" description="Helical" evidence="9">
    <location>
        <begin position="86"/>
        <end position="107"/>
    </location>
</feature>
<dbReference type="InterPro" id="IPR007387">
    <property type="entry name" value="TRAP_DctQ"/>
</dbReference>
<gene>
    <name evidence="11" type="ORF">SUH3_13155</name>
</gene>
<evidence type="ECO:0000256" key="8">
    <source>
        <dbReference type="ARBA" id="ARBA00038436"/>
    </source>
</evidence>
<dbReference type="PANTHER" id="PTHR35011">
    <property type="entry name" value="2,3-DIKETO-L-GULONATE TRAP TRANSPORTER SMALL PERMEASE PROTEIN YIAM"/>
    <property type="match status" value="1"/>
</dbReference>
<dbReference type="Pfam" id="PF04290">
    <property type="entry name" value="DctQ"/>
    <property type="match status" value="1"/>
</dbReference>
<evidence type="ECO:0000256" key="1">
    <source>
        <dbReference type="ARBA" id="ARBA00004429"/>
    </source>
</evidence>
<dbReference type="EMBL" id="JAMD01000029">
    <property type="protein sequence ID" value="KEJ93738.1"/>
    <property type="molecule type" value="Genomic_DNA"/>
</dbReference>
<dbReference type="AlphaFoldDB" id="A0A073ITT2"/>
<dbReference type="GO" id="GO:0022857">
    <property type="term" value="F:transmembrane transporter activity"/>
    <property type="evidence" value="ECO:0007669"/>
    <property type="project" value="UniProtKB-UniRule"/>
</dbReference>
<feature type="transmembrane region" description="Helical" evidence="9">
    <location>
        <begin position="42"/>
        <end position="61"/>
    </location>
</feature>
<keyword evidence="12" id="KW-1185">Reference proteome</keyword>
<keyword evidence="4 9" id="KW-0997">Cell inner membrane</keyword>
<feature type="transmembrane region" description="Helical" evidence="9">
    <location>
        <begin position="127"/>
        <end position="150"/>
    </location>
</feature>
<dbReference type="Proteomes" id="UP000027746">
    <property type="component" value="Unassembled WGS sequence"/>
</dbReference>
<organism evidence="11 12">
    <name type="scientific">Pseudosulfitobacter pseudonitzschiae</name>
    <dbReference type="NCBI Taxonomy" id="1402135"/>
    <lineage>
        <taxon>Bacteria</taxon>
        <taxon>Pseudomonadati</taxon>
        <taxon>Pseudomonadota</taxon>
        <taxon>Alphaproteobacteria</taxon>
        <taxon>Rhodobacterales</taxon>
        <taxon>Roseobacteraceae</taxon>
        <taxon>Pseudosulfitobacter</taxon>
    </lineage>
</organism>
<feature type="domain" description="Tripartite ATP-independent periplasmic transporters DctQ component" evidence="10">
    <location>
        <begin position="23"/>
        <end position="146"/>
    </location>
</feature>
<dbReference type="GO" id="GO:0015740">
    <property type="term" value="P:C4-dicarboxylate transport"/>
    <property type="evidence" value="ECO:0007669"/>
    <property type="project" value="TreeGrafter"/>
</dbReference>
<evidence type="ECO:0000256" key="6">
    <source>
        <dbReference type="ARBA" id="ARBA00022989"/>
    </source>
</evidence>
<dbReference type="PANTHER" id="PTHR35011:SF10">
    <property type="entry name" value="TRAP TRANSPORTER SMALL PERMEASE PROTEIN"/>
    <property type="match status" value="1"/>
</dbReference>
<evidence type="ECO:0000313" key="12">
    <source>
        <dbReference type="Proteomes" id="UP000027746"/>
    </source>
</evidence>
<comment type="subunit">
    <text evidence="9">The complex comprises the extracytoplasmic solute receptor protein and the two transmembrane proteins.</text>
</comment>
<evidence type="ECO:0000256" key="7">
    <source>
        <dbReference type="ARBA" id="ARBA00023136"/>
    </source>
</evidence>
<dbReference type="RefSeq" id="WP_037931719.1">
    <property type="nucleotide sequence ID" value="NZ_CP054599.1"/>
</dbReference>
<keyword evidence="5 9" id="KW-0812">Transmembrane</keyword>
<evidence type="ECO:0000256" key="2">
    <source>
        <dbReference type="ARBA" id="ARBA00022448"/>
    </source>
</evidence>
<evidence type="ECO:0000256" key="3">
    <source>
        <dbReference type="ARBA" id="ARBA00022475"/>
    </source>
</evidence>
<keyword evidence="7 9" id="KW-0472">Membrane</keyword>
<keyword evidence="2 9" id="KW-0813">Transport</keyword>
<evidence type="ECO:0000256" key="5">
    <source>
        <dbReference type="ARBA" id="ARBA00022692"/>
    </source>
</evidence>
<accession>A0A073ITT2</accession>
<evidence type="ECO:0000259" key="10">
    <source>
        <dbReference type="Pfam" id="PF04290"/>
    </source>
</evidence>
<keyword evidence="3" id="KW-1003">Cell membrane</keyword>
<comment type="function">
    <text evidence="9">Part of the tripartite ATP-independent periplasmic (TRAP) transport system.</text>
</comment>
<comment type="similarity">
    <text evidence="8 9">Belongs to the TRAP transporter small permease family.</text>
</comment>
<evidence type="ECO:0000256" key="9">
    <source>
        <dbReference type="RuleBase" id="RU369079"/>
    </source>
</evidence>
<keyword evidence="6 9" id="KW-1133">Transmembrane helix</keyword>
<sequence length="164" mass="18502">MTFLSYVSRRLFILSAYICLPLILVLIGVDVTLRYVFNAPLIWAQEASTMALFMAIILALPESWRRNVHIRADFLTAMMRPSVNTALARLVWLMLLVVSLLIAIQCWRDIDLMILFNERSTDLDLPLSWFRAALGAVASVCAALAAWKLFSSRPAENPMQGEAQ</sequence>
<feature type="transmembrane region" description="Helical" evidence="9">
    <location>
        <begin position="12"/>
        <end position="36"/>
    </location>
</feature>
<comment type="caution">
    <text evidence="11">The sequence shown here is derived from an EMBL/GenBank/DDBJ whole genome shotgun (WGS) entry which is preliminary data.</text>
</comment>
<proteinExistence type="inferred from homology"/>
<dbReference type="InterPro" id="IPR055348">
    <property type="entry name" value="DctQ"/>
</dbReference>
<protein>
    <recommendedName>
        <fullName evidence="9">TRAP transporter small permease protein</fullName>
    </recommendedName>
</protein>
<comment type="subcellular location">
    <subcellularLocation>
        <location evidence="1 9">Cell inner membrane</location>
        <topology evidence="1 9">Multi-pass membrane protein</topology>
    </subcellularLocation>
</comment>
<name>A0A073ITT2_9RHOB</name>
<dbReference type="GeneID" id="68868600"/>
<dbReference type="GO" id="GO:0005886">
    <property type="term" value="C:plasma membrane"/>
    <property type="evidence" value="ECO:0007669"/>
    <property type="project" value="UniProtKB-SubCell"/>
</dbReference>